<evidence type="ECO:0000313" key="2">
    <source>
        <dbReference type="Proteomes" id="UP001489719"/>
    </source>
</evidence>
<name>A0ACC3TI04_9ASCO</name>
<sequence length="479" mass="52705">MREGTFWAIFLSSGSLMFGYDSGLLATIIAQPEFINYFNNPTGALLGGIVSSYAAGAAIGCVYTGYFGDRIGRKWTIHIGAVIALVGSLLQTAAVNVDMLIVGRTVTGFAIGSFFGSIPLYQSEVARSKNRGLMVALHSAAISVGYALSNWIGFAFYWVHESQAQFRVPIAFQMLPALLLTIAVPFMPNSPRWLVECGRYDEAWEVTKKLQFDSREMEEQELRAEFDAIKDQTIYEKETEVTQLKELFSRPSYRRRLFLASMIQMGTQLVGGGVINYYQTIIYRSLGIDGYQVLLIAAAYGTVGPIATGVSTAYVDKWGRIPTLIASQAAVLVVFIIVTALSAVYGSSDNRGGQIAIIVFIFLFSISFSCGYNTVWAPYSAEIFPTSIRARGVGIATFLNFSTQIVLSQVSPIALESIEWKYYIVFIGFDVILLALFCTMFPETKGKSLEEINGLFGDVVVHEEFGSDKQDIGLAEHRV</sequence>
<accession>A0ACC3TI04</accession>
<keyword evidence="2" id="KW-1185">Reference proteome</keyword>
<proteinExistence type="predicted"/>
<gene>
    <name evidence="1" type="ORF">V1517DRAFT_328257</name>
</gene>
<reference evidence="2" key="1">
    <citation type="journal article" date="2024" name="Front. Bioeng. Biotechnol.">
        <title>Genome-scale model development and genomic sequencing of the oleaginous clade Lipomyces.</title>
        <authorList>
            <person name="Czajka J.J."/>
            <person name="Han Y."/>
            <person name="Kim J."/>
            <person name="Mondo S.J."/>
            <person name="Hofstad B.A."/>
            <person name="Robles A."/>
            <person name="Haridas S."/>
            <person name="Riley R."/>
            <person name="LaButti K."/>
            <person name="Pangilinan J."/>
            <person name="Andreopoulos W."/>
            <person name="Lipzen A."/>
            <person name="Yan J."/>
            <person name="Wang M."/>
            <person name="Ng V."/>
            <person name="Grigoriev I.V."/>
            <person name="Spatafora J.W."/>
            <person name="Magnuson J.K."/>
            <person name="Baker S.E."/>
            <person name="Pomraning K.R."/>
        </authorList>
    </citation>
    <scope>NUCLEOTIDE SEQUENCE [LARGE SCALE GENOMIC DNA]</scope>
    <source>
        <strain evidence="2">CBS 10300</strain>
    </source>
</reference>
<comment type="caution">
    <text evidence="1">The sequence shown here is derived from an EMBL/GenBank/DDBJ whole genome shotgun (WGS) entry which is preliminary data.</text>
</comment>
<protein>
    <submittedName>
        <fullName evidence="1">General substrate transporter</fullName>
    </submittedName>
</protein>
<dbReference type="Proteomes" id="UP001489719">
    <property type="component" value="Unassembled WGS sequence"/>
</dbReference>
<dbReference type="EMBL" id="MU970115">
    <property type="protein sequence ID" value="KAK9320833.1"/>
    <property type="molecule type" value="Genomic_DNA"/>
</dbReference>
<organism evidence="1 2">
    <name type="scientific">Lipomyces orientalis</name>
    <dbReference type="NCBI Taxonomy" id="1233043"/>
    <lineage>
        <taxon>Eukaryota</taxon>
        <taxon>Fungi</taxon>
        <taxon>Dikarya</taxon>
        <taxon>Ascomycota</taxon>
        <taxon>Saccharomycotina</taxon>
        <taxon>Lipomycetes</taxon>
        <taxon>Lipomycetales</taxon>
        <taxon>Lipomycetaceae</taxon>
        <taxon>Lipomyces</taxon>
    </lineage>
</organism>
<evidence type="ECO:0000313" key="1">
    <source>
        <dbReference type="EMBL" id="KAK9320833.1"/>
    </source>
</evidence>